<accession>A0A1J8R275</accession>
<dbReference type="OrthoDB" id="3255572at2759"/>
<organism evidence="1 2">
    <name type="scientific">Rhizopogon vesiculosus</name>
    <dbReference type="NCBI Taxonomy" id="180088"/>
    <lineage>
        <taxon>Eukaryota</taxon>
        <taxon>Fungi</taxon>
        <taxon>Dikarya</taxon>
        <taxon>Basidiomycota</taxon>
        <taxon>Agaricomycotina</taxon>
        <taxon>Agaricomycetes</taxon>
        <taxon>Agaricomycetidae</taxon>
        <taxon>Boletales</taxon>
        <taxon>Suillineae</taxon>
        <taxon>Rhizopogonaceae</taxon>
        <taxon>Rhizopogon</taxon>
    </lineage>
</organism>
<keyword evidence="2" id="KW-1185">Reference proteome</keyword>
<dbReference type="Proteomes" id="UP000183567">
    <property type="component" value="Unassembled WGS sequence"/>
</dbReference>
<name>A0A1J8R275_9AGAM</name>
<dbReference type="AlphaFoldDB" id="A0A1J8R275"/>
<gene>
    <name evidence="1" type="ORF">AZE42_08043</name>
</gene>
<sequence length="75" mass="8728">MEDICEVLSVSKSSCYRWRRIFDEFGTVKKPPSPLVGRDCYSLCTVMTIDGYLGSFDSQEFYDFVAKDVRFYLES</sequence>
<evidence type="ECO:0000313" key="2">
    <source>
        <dbReference type="Proteomes" id="UP000183567"/>
    </source>
</evidence>
<reference evidence="1 2" key="1">
    <citation type="submission" date="2016-03" db="EMBL/GenBank/DDBJ databases">
        <title>Comparative genomics of the ectomycorrhizal sister species Rhizopogon vinicolor and Rhizopogon vesiculosus (Basidiomycota: Boletales) reveals a divergence of the mating type B locus.</title>
        <authorList>
            <person name="Mujic A.B."/>
            <person name="Kuo A."/>
            <person name="Tritt A."/>
            <person name="Lipzen A."/>
            <person name="Chen C."/>
            <person name="Johnson J."/>
            <person name="Sharma A."/>
            <person name="Barry K."/>
            <person name="Grigoriev I.V."/>
            <person name="Spatafora J.W."/>
        </authorList>
    </citation>
    <scope>NUCLEOTIDE SEQUENCE [LARGE SCALE GENOMIC DNA]</scope>
    <source>
        <strain evidence="1 2">AM-OR11-056</strain>
    </source>
</reference>
<proteinExistence type="predicted"/>
<dbReference type="STRING" id="180088.A0A1J8R275"/>
<dbReference type="EMBL" id="LVVM01000779">
    <property type="protein sequence ID" value="OJA19936.1"/>
    <property type="molecule type" value="Genomic_DNA"/>
</dbReference>
<evidence type="ECO:0000313" key="1">
    <source>
        <dbReference type="EMBL" id="OJA19936.1"/>
    </source>
</evidence>
<comment type="caution">
    <text evidence="1">The sequence shown here is derived from an EMBL/GenBank/DDBJ whole genome shotgun (WGS) entry which is preliminary data.</text>
</comment>
<protein>
    <submittedName>
        <fullName evidence="1">Uncharacterized protein</fullName>
    </submittedName>
</protein>